<dbReference type="SUPFAM" id="SSF55424">
    <property type="entry name" value="FAD/NAD-linked reductases, dimerisation (C-terminal) domain"/>
    <property type="match status" value="1"/>
</dbReference>
<gene>
    <name evidence="9" type="ORF">SRL2020028_58090</name>
</gene>
<keyword evidence="2" id="KW-0285">Flavoprotein</keyword>
<organism evidence="9 10">
    <name type="scientific">Mycobacterium kiyosense</name>
    <dbReference type="NCBI Taxonomy" id="2871094"/>
    <lineage>
        <taxon>Bacteria</taxon>
        <taxon>Bacillati</taxon>
        <taxon>Actinomycetota</taxon>
        <taxon>Actinomycetes</taxon>
        <taxon>Mycobacteriales</taxon>
        <taxon>Mycobacteriaceae</taxon>
        <taxon>Mycobacterium</taxon>
    </lineage>
</organism>
<dbReference type="SUPFAM" id="SSF51905">
    <property type="entry name" value="FAD/NAD(P)-binding domain"/>
    <property type="match status" value="1"/>
</dbReference>
<keyword evidence="5" id="KW-0547">Nucleotide-binding</keyword>
<evidence type="ECO:0000256" key="6">
    <source>
        <dbReference type="PIRSR" id="PIRSR000350-4"/>
    </source>
</evidence>
<dbReference type="GO" id="GO:0006103">
    <property type="term" value="P:2-oxoglutarate metabolic process"/>
    <property type="evidence" value="ECO:0007669"/>
    <property type="project" value="TreeGrafter"/>
</dbReference>
<protein>
    <submittedName>
        <fullName evidence="9">Oxidoreductase</fullName>
    </submittedName>
</protein>
<dbReference type="Proteomes" id="UP001165663">
    <property type="component" value="Unassembled WGS sequence"/>
</dbReference>
<proteinExistence type="inferred from homology"/>
<dbReference type="InterPro" id="IPR023753">
    <property type="entry name" value="FAD/NAD-binding_dom"/>
</dbReference>
<dbReference type="GO" id="GO:0050660">
    <property type="term" value="F:flavin adenine dinucleotide binding"/>
    <property type="evidence" value="ECO:0007669"/>
    <property type="project" value="TreeGrafter"/>
</dbReference>
<comment type="similarity">
    <text evidence="1">Belongs to the class-I pyridine nucleotide-disulfide oxidoreductase family.</text>
</comment>
<evidence type="ECO:0000259" key="7">
    <source>
        <dbReference type="Pfam" id="PF02852"/>
    </source>
</evidence>
<feature type="binding site" evidence="5">
    <location>
        <begin position="177"/>
        <end position="184"/>
    </location>
    <ligand>
        <name>NAD(+)</name>
        <dbReference type="ChEBI" id="CHEBI:57540"/>
    </ligand>
</feature>
<keyword evidence="3 5" id="KW-0274">FAD</keyword>
<feature type="disulfide bond" description="Redox-active" evidence="6">
    <location>
        <begin position="43"/>
        <end position="48"/>
    </location>
</feature>
<reference evidence="9" key="1">
    <citation type="submission" date="2022-07" db="EMBL/GenBank/DDBJ databases">
        <title>Mycobacterium kiyosense sp. nov., scotochromogenic slow-glowing species isolated from respiratory specimens.</title>
        <authorList>
            <person name="Fukano H."/>
            <person name="Kazumi Y."/>
            <person name="Sakagami N."/>
            <person name="Ato M."/>
            <person name="Mitarai S."/>
            <person name="Hoshino Y."/>
        </authorList>
    </citation>
    <scope>NUCLEOTIDE SEQUENCE</scope>
    <source>
        <strain evidence="9">SRL2020-028</strain>
    </source>
</reference>
<evidence type="ECO:0000313" key="9">
    <source>
        <dbReference type="EMBL" id="GLB86553.1"/>
    </source>
</evidence>
<feature type="binding site" evidence="5">
    <location>
        <position position="52"/>
    </location>
    <ligand>
        <name>FAD</name>
        <dbReference type="ChEBI" id="CHEBI:57692"/>
    </ligand>
</feature>
<accession>A0AA37V0V4</accession>
<feature type="binding site" evidence="5">
    <location>
        <position position="264"/>
    </location>
    <ligand>
        <name>NAD(+)</name>
        <dbReference type="ChEBI" id="CHEBI:57540"/>
    </ligand>
</feature>
<dbReference type="PIRSF" id="PIRSF000350">
    <property type="entry name" value="Mercury_reductase_MerA"/>
    <property type="match status" value="1"/>
</dbReference>
<keyword evidence="4 5" id="KW-0520">NAD</keyword>
<sequence length="457" mass="47454">MIEEHFDIVVIGAGPGGEVAAGRLAESGLTVAIIEADLVGGECSFWGCMPSKALLRPAQALHESMRTAGAREAVSGSVAVAGVLRRRDELVGHLDDAGQVPWLEARQVKLWRGRGVIVGKKQVRVGDALLSARRAVIVATGSSAALLPIPGLADSQPWTNREATTTATIPDSLVVLGGGVVGSELSQAFQSLGSAVTLVEPGPRLLGREEPFAAEQVEAALARDGVDVRVQTTATSVHRTEAGVTVELSDDSTVTAEKVLVAAGRRANTVGLGLESVGLNPDGPIATDVHLRAIGAEDWLYAVGDANGRALLTHQGKYQGRIAADHILGRFNPSIVYGGALSPRVVFTEPQVAAVGHTLASAHAAGIDARAADADMNSTAGSAFVGRGEPGTARIVVDENRRVLVGATFTGAEVAEQIHAATIAIVADVAIDRLWHAVPSFPTRSEIWLKLLEAYGL</sequence>
<dbReference type="GeneID" id="91489575"/>
<comment type="caution">
    <text evidence="9">The sequence shown here is derived from an EMBL/GenBank/DDBJ whole genome shotgun (WGS) entry which is preliminary data.</text>
</comment>
<evidence type="ECO:0000256" key="4">
    <source>
        <dbReference type="ARBA" id="ARBA00023027"/>
    </source>
</evidence>
<dbReference type="InterPro" id="IPR050151">
    <property type="entry name" value="Class-I_Pyr_Nuc-Dis_Oxidored"/>
</dbReference>
<dbReference type="Pfam" id="PF02852">
    <property type="entry name" value="Pyr_redox_dim"/>
    <property type="match status" value="1"/>
</dbReference>
<dbReference type="GO" id="GO:0004148">
    <property type="term" value="F:dihydrolipoyl dehydrogenase (NADH) activity"/>
    <property type="evidence" value="ECO:0007669"/>
    <property type="project" value="TreeGrafter"/>
</dbReference>
<dbReference type="Gene3D" id="3.50.50.60">
    <property type="entry name" value="FAD/NAD(P)-binding domain"/>
    <property type="match status" value="2"/>
</dbReference>
<dbReference type="Gene3D" id="3.30.390.30">
    <property type="match status" value="1"/>
</dbReference>
<dbReference type="InterPro" id="IPR004099">
    <property type="entry name" value="Pyr_nucl-diS_OxRdtase_dimer"/>
</dbReference>
<dbReference type="RefSeq" id="WP_225585580.1">
    <property type="nucleotide sequence ID" value="NZ_BRXE01000151.1"/>
</dbReference>
<feature type="binding site" evidence="5">
    <location>
        <position position="305"/>
    </location>
    <ligand>
        <name>NAD(+)</name>
        <dbReference type="ChEBI" id="CHEBI:57540"/>
    </ligand>
</feature>
<name>A0AA37V0V4_9MYCO</name>
<dbReference type="PRINTS" id="PR00368">
    <property type="entry name" value="FADPNR"/>
</dbReference>
<dbReference type="InterPro" id="IPR001100">
    <property type="entry name" value="Pyr_nuc-diS_OxRdtase"/>
</dbReference>
<dbReference type="PANTHER" id="PTHR22912:SF151">
    <property type="entry name" value="DIHYDROLIPOYL DEHYDROGENASE, MITOCHONDRIAL"/>
    <property type="match status" value="1"/>
</dbReference>
<feature type="binding site" evidence="5">
    <location>
        <position position="115"/>
    </location>
    <ligand>
        <name>FAD</name>
        <dbReference type="ChEBI" id="CHEBI:57692"/>
    </ligand>
</feature>
<dbReference type="InterPro" id="IPR016156">
    <property type="entry name" value="FAD/NAD-linked_Rdtase_dimer_sf"/>
</dbReference>
<dbReference type="PANTHER" id="PTHR22912">
    <property type="entry name" value="DISULFIDE OXIDOREDUCTASE"/>
    <property type="match status" value="1"/>
</dbReference>
<evidence type="ECO:0000256" key="1">
    <source>
        <dbReference type="ARBA" id="ARBA00007532"/>
    </source>
</evidence>
<dbReference type="PRINTS" id="PR00411">
    <property type="entry name" value="PNDRDTASEI"/>
</dbReference>
<comment type="cofactor">
    <cofactor evidence="5">
        <name>FAD</name>
        <dbReference type="ChEBI" id="CHEBI:57692"/>
    </cofactor>
    <text evidence="5">Binds 1 FAD per subunit.</text>
</comment>
<evidence type="ECO:0000256" key="5">
    <source>
        <dbReference type="PIRSR" id="PIRSR000350-3"/>
    </source>
</evidence>
<dbReference type="Pfam" id="PF07992">
    <property type="entry name" value="Pyr_redox_2"/>
    <property type="match status" value="1"/>
</dbReference>
<evidence type="ECO:0000256" key="2">
    <source>
        <dbReference type="ARBA" id="ARBA00022630"/>
    </source>
</evidence>
<dbReference type="AlphaFoldDB" id="A0AA37V0V4"/>
<dbReference type="InterPro" id="IPR036188">
    <property type="entry name" value="FAD/NAD-bd_sf"/>
</dbReference>
<dbReference type="EMBL" id="BRXE01000151">
    <property type="protein sequence ID" value="GLB86553.1"/>
    <property type="molecule type" value="Genomic_DNA"/>
</dbReference>
<evidence type="ECO:0000313" key="10">
    <source>
        <dbReference type="Proteomes" id="UP001165663"/>
    </source>
</evidence>
<feature type="domain" description="FAD/NAD(P)-binding" evidence="8">
    <location>
        <begin position="6"/>
        <end position="318"/>
    </location>
</feature>
<feature type="binding site" evidence="5">
    <location>
        <position position="200"/>
    </location>
    <ligand>
        <name>NAD(+)</name>
        <dbReference type="ChEBI" id="CHEBI:57540"/>
    </ligand>
</feature>
<evidence type="ECO:0000259" key="8">
    <source>
        <dbReference type="Pfam" id="PF07992"/>
    </source>
</evidence>
<feature type="domain" description="Pyridine nucleotide-disulphide oxidoreductase dimerisation" evidence="7">
    <location>
        <begin position="343"/>
        <end position="448"/>
    </location>
</feature>
<feature type="binding site" evidence="5">
    <location>
        <begin position="140"/>
        <end position="142"/>
    </location>
    <ligand>
        <name>FAD</name>
        <dbReference type="ChEBI" id="CHEBI:57692"/>
    </ligand>
</feature>
<evidence type="ECO:0000256" key="3">
    <source>
        <dbReference type="ARBA" id="ARBA00022827"/>
    </source>
</evidence>